<dbReference type="Gene3D" id="2.40.10.10">
    <property type="entry name" value="Trypsin-like serine proteases"/>
    <property type="match status" value="1"/>
</dbReference>
<dbReference type="InterPro" id="IPR009003">
    <property type="entry name" value="Peptidase_S1_PA"/>
</dbReference>
<accession>A0A218Z316</accession>
<dbReference type="InterPro" id="IPR001254">
    <property type="entry name" value="Trypsin_dom"/>
</dbReference>
<evidence type="ECO:0000256" key="1">
    <source>
        <dbReference type="ARBA" id="ARBA00007664"/>
    </source>
</evidence>
<dbReference type="SUPFAM" id="SSF50494">
    <property type="entry name" value="Trypsin-like serine proteases"/>
    <property type="match status" value="1"/>
</dbReference>
<protein>
    <submittedName>
        <fullName evidence="5">Trypsin-like serine protease</fullName>
    </submittedName>
</protein>
<dbReference type="STRING" id="503106.A0A218Z316"/>
<dbReference type="OrthoDB" id="6380398at2759"/>
<evidence type="ECO:0000256" key="2">
    <source>
        <dbReference type="ARBA" id="ARBA00023157"/>
    </source>
</evidence>
<reference evidence="5 6" key="1">
    <citation type="submission" date="2017-04" db="EMBL/GenBank/DDBJ databases">
        <title>Draft genome sequence of Marssonina coronaria NL1: causal agent of apple blotch.</title>
        <authorList>
            <person name="Cheng Q."/>
        </authorList>
    </citation>
    <scope>NUCLEOTIDE SEQUENCE [LARGE SCALE GENOMIC DNA]</scope>
    <source>
        <strain evidence="5 6">NL1</strain>
    </source>
</reference>
<proteinExistence type="inferred from homology"/>
<name>A0A218Z316_9HELO</name>
<dbReference type="AlphaFoldDB" id="A0A218Z316"/>
<dbReference type="PANTHER" id="PTHR24276">
    <property type="entry name" value="POLYSERASE-RELATED"/>
    <property type="match status" value="1"/>
</dbReference>
<dbReference type="InterPro" id="IPR001314">
    <property type="entry name" value="Peptidase_S1A"/>
</dbReference>
<dbReference type="EMBL" id="MZNU01000266">
    <property type="protein sequence ID" value="OWP01646.1"/>
    <property type="molecule type" value="Genomic_DNA"/>
</dbReference>
<evidence type="ECO:0000259" key="4">
    <source>
        <dbReference type="PROSITE" id="PS50240"/>
    </source>
</evidence>
<dbReference type="Proteomes" id="UP000242519">
    <property type="component" value="Unassembled WGS sequence"/>
</dbReference>
<feature type="signal peptide" evidence="3">
    <location>
        <begin position="1"/>
        <end position="20"/>
    </location>
</feature>
<gene>
    <name evidence="5" type="ORF">B2J93_2162</name>
</gene>
<evidence type="ECO:0000313" key="6">
    <source>
        <dbReference type="Proteomes" id="UP000242519"/>
    </source>
</evidence>
<dbReference type="CDD" id="cd00190">
    <property type="entry name" value="Tryp_SPc"/>
    <property type="match status" value="1"/>
</dbReference>
<evidence type="ECO:0000313" key="5">
    <source>
        <dbReference type="EMBL" id="OWP01646.1"/>
    </source>
</evidence>
<dbReference type="InterPro" id="IPR050430">
    <property type="entry name" value="Peptidase_S1"/>
</dbReference>
<dbReference type="GO" id="GO:0004252">
    <property type="term" value="F:serine-type endopeptidase activity"/>
    <property type="evidence" value="ECO:0007669"/>
    <property type="project" value="InterPro"/>
</dbReference>
<dbReference type="PANTHER" id="PTHR24276:SF98">
    <property type="entry name" value="FI18310P1-RELATED"/>
    <property type="match status" value="1"/>
</dbReference>
<dbReference type="PRINTS" id="PR00722">
    <property type="entry name" value="CHYMOTRYPSIN"/>
</dbReference>
<dbReference type="InterPro" id="IPR043504">
    <property type="entry name" value="Peptidase_S1_PA_chymotrypsin"/>
</dbReference>
<sequence length="256" mass="28240">MTRLLARLVLALSWARGIAAAPRPAGGGDVVALEAAPGQFPSQVALLRNNYLFCGGVLLNKNTVLSNRRCAATYPLDEVEIRLGSNNYNSGGIVVGVDRVRQYPNPYPPYIETDISLWTLSTPVAESKHIKFAQLPKQNADVSDREPLITSGWGTARMGFYEPSPALRFDHVAVVPRTTCTRWYADREISIFTEMFCTARYVDGLCQADAGGPVFYQRTGVLAGIVSWDYGCNTMEYPNVHTRIGSFVDWIARNLS</sequence>
<feature type="domain" description="Peptidase S1" evidence="4">
    <location>
        <begin position="25"/>
        <end position="256"/>
    </location>
</feature>
<comment type="caution">
    <text evidence="5">The sequence shown here is derived from an EMBL/GenBank/DDBJ whole genome shotgun (WGS) entry which is preliminary data.</text>
</comment>
<feature type="chain" id="PRO_5011967900" evidence="3">
    <location>
        <begin position="21"/>
        <end position="256"/>
    </location>
</feature>
<keyword evidence="3" id="KW-0732">Signal</keyword>
<organism evidence="5 6">
    <name type="scientific">Diplocarpon coronariae</name>
    <dbReference type="NCBI Taxonomy" id="2795749"/>
    <lineage>
        <taxon>Eukaryota</taxon>
        <taxon>Fungi</taxon>
        <taxon>Dikarya</taxon>
        <taxon>Ascomycota</taxon>
        <taxon>Pezizomycotina</taxon>
        <taxon>Leotiomycetes</taxon>
        <taxon>Helotiales</taxon>
        <taxon>Drepanopezizaceae</taxon>
        <taxon>Diplocarpon</taxon>
    </lineage>
</organism>
<keyword evidence="2" id="KW-1015">Disulfide bond</keyword>
<dbReference type="GO" id="GO:0006508">
    <property type="term" value="P:proteolysis"/>
    <property type="evidence" value="ECO:0007669"/>
    <property type="project" value="InterPro"/>
</dbReference>
<comment type="similarity">
    <text evidence="1">Belongs to the peptidase S1 family.</text>
</comment>
<keyword evidence="6" id="KW-1185">Reference proteome</keyword>
<dbReference type="SMART" id="SM00020">
    <property type="entry name" value="Tryp_SPc"/>
    <property type="match status" value="1"/>
</dbReference>
<dbReference type="InParanoid" id="A0A218Z316"/>
<dbReference type="PROSITE" id="PS50240">
    <property type="entry name" value="TRYPSIN_DOM"/>
    <property type="match status" value="1"/>
</dbReference>
<dbReference type="Pfam" id="PF00089">
    <property type="entry name" value="Trypsin"/>
    <property type="match status" value="1"/>
</dbReference>
<evidence type="ECO:0000256" key="3">
    <source>
        <dbReference type="SAM" id="SignalP"/>
    </source>
</evidence>